<keyword evidence="1" id="KW-0472">Membrane</keyword>
<dbReference type="EMBL" id="GL379797">
    <property type="protein sequence ID" value="EGT32403.1"/>
    <property type="molecule type" value="Genomic_DNA"/>
</dbReference>
<evidence type="ECO:0000256" key="1">
    <source>
        <dbReference type="SAM" id="Phobius"/>
    </source>
</evidence>
<name>G0MJP7_CAEBE</name>
<keyword evidence="1" id="KW-0812">Transmembrane</keyword>
<accession>G0MJP7</accession>
<keyword evidence="3" id="KW-1185">Reference proteome</keyword>
<dbReference type="InParanoid" id="G0MJP7"/>
<dbReference type="HOGENOM" id="CLU_1807887_0_0_1"/>
<feature type="transmembrane region" description="Helical" evidence="1">
    <location>
        <begin position="37"/>
        <end position="65"/>
    </location>
</feature>
<gene>
    <name evidence="2" type="ORF">CAEBREN_18664</name>
</gene>
<proteinExistence type="predicted"/>
<keyword evidence="1" id="KW-1133">Transmembrane helix</keyword>
<evidence type="ECO:0000313" key="2">
    <source>
        <dbReference type="EMBL" id="EGT32403.1"/>
    </source>
</evidence>
<sequence length="164" mass="19237">MEANTIESFEDQLKKFVVKQLEWERWREKNHEEMGKVFAIIGLVCLGLVVLVATPFLLHYLWLYWKSRRVGPATRVPKTPIDEKSLTESNSYRKDRDWKCLYDRASKGWNMCDGKVEKILKMMKAGKGSVPSKFTLKFWQWTRRSGTEMELNEVPPSYSSLLNA</sequence>
<organism evidence="3">
    <name type="scientific">Caenorhabditis brenneri</name>
    <name type="common">Nematode worm</name>
    <dbReference type="NCBI Taxonomy" id="135651"/>
    <lineage>
        <taxon>Eukaryota</taxon>
        <taxon>Metazoa</taxon>
        <taxon>Ecdysozoa</taxon>
        <taxon>Nematoda</taxon>
        <taxon>Chromadorea</taxon>
        <taxon>Rhabditida</taxon>
        <taxon>Rhabditina</taxon>
        <taxon>Rhabditomorpha</taxon>
        <taxon>Rhabditoidea</taxon>
        <taxon>Rhabditidae</taxon>
        <taxon>Peloderinae</taxon>
        <taxon>Caenorhabditis</taxon>
    </lineage>
</organism>
<dbReference type="AlphaFoldDB" id="G0MJP7"/>
<dbReference type="Proteomes" id="UP000008068">
    <property type="component" value="Unassembled WGS sequence"/>
</dbReference>
<evidence type="ECO:0000313" key="3">
    <source>
        <dbReference type="Proteomes" id="UP000008068"/>
    </source>
</evidence>
<protein>
    <submittedName>
        <fullName evidence="2">Uncharacterized protein</fullName>
    </submittedName>
</protein>
<reference evidence="3" key="1">
    <citation type="submission" date="2011-07" db="EMBL/GenBank/DDBJ databases">
        <authorList>
            <consortium name="Caenorhabditis brenneri Sequencing and Analysis Consortium"/>
            <person name="Wilson R.K."/>
        </authorList>
    </citation>
    <scope>NUCLEOTIDE SEQUENCE [LARGE SCALE GENOMIC DNA]</scope>
    <source>
        <strain evidence="3">PB2801</strain>
    </source>
</reference>